<dbReference type="PANTHER" id="PTHR45036">
    <property type="entry name" value="METHYLTRANSFERASE LIKE 7B"/>
    <property type="match status" value="1"/>
</dbReference>
<accession>A0A8J3SJR7</accession>
<dbReference type="InterPro" id="IPR013216">
    <property type="entry name" value="Methyltransf_11"/>
</dbReference>
<comment type="caution">
    <text evidence="2">The sequence shown here is derived from an EMBL/GenBank/DDBJ whole genome shotgun (WGS) entry which is preliminary data.</text>
</comment>
<keyword evidence="2" id="KW-0489">Methyltransferase</keyword>
<name>A0A8J3SJR7_9ACTN</name>
<gene>
    <name evidence="2" type="primary">ubiE</name>
    <name evidence="2" type="ORF">Psi01_64010</name>
</gene>
<dbReference type="AlphaFoldDB" id="A0A8J3SJR7"/>
<keyword evidence="2" id="KW-0808">Transferase</keyword>
<evidence type="ECO:0000313" key="2">
    <source>
        <dbReference type="EMBL" id="GIH95771.1"/>
    </source>
</evidence>
<feature type="domain" description="Methyltransferase type 11" evidence="1">
    <location>
        <begin position="53"/>
        <end position="146"/>
    </location>
</feature>
<dbReference type="EMBL" id="BOOJ01000056">
    <property type="protein sequence ID" value="GIH95771.1"/>
    <property type="molecule type" value="Genomic_DNA"/>
</dbReference>
<organism evidence="2 3">
    <name type="scientific">Planobispora siamensis</name>
    <dbReference type="NCBI Taxonomy" id="936338"/>
    <lineage>
        <taxon>Bacteria</taxon>
        <taxon>Bacillati</taxon>
        <taxon>Actinomycetota</taxon>
        <taxon>Actinomycetes</taxon>
        <taxon>Streptosporangiales</taxon>
        <taxon>Streptosporangiaceae</taxon>
        <taxon>Planobispora</taxon>
    </lineage>
</organism>
<evidence type="ECO:0000313" key="3">
    <source>
        <dbReference type="Proteomes" id="UP000619788"/>
    </source>
</evidence>
<dbReference type="InterPro" id="IPR052356">
    <property type="entry name" value="Thiol_S-MT"/>
</dbReference>
<dbReference type="CDD" id="cd02440">
    <property type="entry name" value="AdoMet_MTases"/>
    <property type="match status" value="1"/>
</dbReference>
<keyword evidence="3" id="KW-1185">Reference proteome</keyword>
<dbReference type="PANTHER" id="PTHR45036:SF1">
    <property type="entry name" value="METHYLTRANSFERASE LIKE 7A"/>
    <property type="match status" value="1"/>
</dbReference>
<dbReference type="Gene3D" id="3.40.50.150">
    <property type="entry name" value="Vaccinia Virus protein VP39"/>
    <property type="match status" value="1"/>
</dbReference>
<protein>
    <submittedName>
        <fullName evidence="2">Ubiquinone/menaquinone biosynthesis methyltransferase</fullName>
    </submittedName>
</protein>
<keyword evidence="2" id="KW-0830">Ubiquinone</keyword>
<dbReference type="GO" id="GO:0032259">
    <property type="term" value="P:methylation"/>
    <property type="evidence" value="ECO:0007669"/>
    <property type="project" value="UniProtKB-KW"/>
</dbReference>
<reference evidence="2 3" key="1">
    <citation type="submission" date="2021-01" db="EMBL/GenBank/DDBJ databases">
        <title>Whole genome shotgun sequence of Planobispora siamensis NBRC 107568.</title>
        <authorList>
            <person name="Komaki H."/>
            <person name="Tamura T."/>
        </authorList>
    </citation>
    <scope>NUCLEOTIDE SEQUENCE [LARGE SCALE GENOMIC DNA]</scope>
    <source>
        <strain evidence="2 3">NBRC 107568</strain>
    </source>
</reference>
<proteinExistence type="predicted"/>
<dbReference type="Pfam" id="PF08241">
    <property type="entry name" value="Methyltransf_11"/>
    <property type="match status" value="1"/>
</dbReference>
<sequence length="215" mass="23950">MGSLMDTTARDERLRRYWDRVSASYEKQMRGWDRRLFGDTRAWVCGQALGDTLEVAVGTGMNLPLYPEGVRLTGLDWSPAMLDRARRRAAELGLKADLRQGDARALDFPDAAFDTVVCTFSLCAISDHRRALAEMVRVLRPGGVLLLADHVAGSSRTVRALQRLLEAVTVPLAGEHYLRRPLDHLAEHGLSVERRDRFKMGIVERLAARKPAAAG</sequence>
<dbReference type="SUPFAM" id="SSF53335">
    <property type="entry name" value="S-adenosyl-L-methionine-dependent methyltransferases"/>
    <property type="match status" value="1"/>
</dbReference>
<dbReference type="GO" id="GO:0008757">
    <property type="term" value="F:S-adenosylmethionine-dependent methyltransferase activity"/>
    <property type="evidence" value="ECO:0007669"/>
    <property type="project" value="InterPro"/>
</dbReference>
<dbReference type="InterPro" id="IPR029063">
    <property type="entry name" value="SAM-dependent_MTases_sf"/>
</dbReference>
<dbReference type="Proteomes" id="UP000619788">
    <property type="component" value="Unassembled WGS sequence"/>
</dbReference>
<evidence type="ECO:0000259" key="1">
    <source>
        <dbReference type="Pfam" id="PF08241"/>
    </source>
</evidence>